<dbReference type="PANTHER" id="PTHR23277:SF108">
    <property type="entry name" value="FASCICLIN-3"/>
    <property type="match status" value="1"/>
</dbReference>
<evidence type="ECO:0000256" key="4">
    <source>
        <dbReference type="ARBA" id="ARBA00023136"/>
    </source>
</evidence>
<sequence>MGRPAPKVTWVKVQSASHVIKVESGATLVSLSANFDLKSVRVKDSGKYTCTATNGLEPNASASLVLYVREAATVPPKRMSGDLKPAEEVSSGGGNSSSGAIAGGVIAVLAVVALVVVLVFFILRHRRKEERFLDRLSAQRSIDDSEGQGTYATCSSLPRQSLDQLPPYLELLPPTGSDLKLTNVSNPGYGSNDMIIGQKSPVSKNQSANSNRPLPSTPLEHCDTEYDYIDESHVLSSSGPHAIENAYLKLQAVRTVSDGASCAADADGYEIPVKPREPRENKSSPEGKQPTPASRQRVPVRAQTVHTTTPGARADVGSKGKHQTGRNQPSTSRPVAAARSSSSQAINRRGSQDFCLNDFNYDTSF</sequence>
<evidence type="ECO:0000313" key="10">
    <source>
        <dbReference type="EMBL" id="GFR94773.1"/>
    </source>
</evidence>
<feature type="compositionally biased region" description="Basic and acidic residues" evidence="7">
    <location>
        <begin position="273"/>
        <end position="285"/>
    </location>
</feature>
<comment type="subcellular location">
    <subcellularLocation>
        <location evidence="1">Membrane</location>
    </subcellularLocation>
</comment>
<evidence type="ECO:0000313" key="11">
    <source>
        <dbReference type="Proteomes" id="UP000762676"/>
    </source>
</evidence>
<gene>
    <name evidence="10" type="ORF">ElyMa_006257700</name>
</gene>
<comment type="caution">
    <text evidence="10">The sequence shown here is derived from an EMBL/GenBank/DDBJ whole genome shotgun (WGS) entry which is preliminary data.</text>
</comment>
<evidence type="ECO:0000256" key="3">
    <source>
        <dbReference type="ARBA" id="ARBA00022737"/>
    </source>
</evidence>
<dbReference type="PROSITE" id="PS50835">
    <property type="entry name" value="IG_LIKE"/>
    <property type="match status" value="1"/>
</dbReference>
<feature type="compositionally biased region" description="Low complexity" evidence="7">
    <location>
        <begin position="330"/>
        <end position="349"/>
    </location>
</feature>
<feature type="transmembrane region" description="Helical" evidence="8">
    <location>
        <begin position="100"/>
        <end position="123"/>
    </location>
</feature>
<evidence type="ECO:0000256" key="8">
    <source>
        <dbReference type="SAM" id="Phobius"/>
    </source>
</evidence>
<dbReference type="GO" id="GO:0016020">
    <property type="term" value="C:membrane"/>
    <property type="evidence" value="ECO:0007669"/>
    <property type="project" value="UniProtKB-SubCell"/>
</dbReference>
<dbReference type="PANTHER" id="PTHR23277">
    <property type="entry name" value="NECTIN-RELATED"/>
    <property type="match status" value="1"/>
</dbReference>
<evidence type="ECO:0000256" key="7">
    <source>
        <dbReference type="SAM" id="MobiDB-lite"/>
    </source>
</evidence>
<keyword evidence="6" id="KW-0325">Glycoprotein</keyword>
<evidence type="ECO:0000256" key="6">
    <source>
        <dbReference type="ARBA" id="ARBA00023180"/>
    </source>
</evidence>
<proteinExistence type="predicted"/>
<dbReference type="AlphaFoldDB" id="A0AAV4HCJ8"/>
<keyword evidence="11" id="KW-1185">Reference proteome</keyword>
<evidence type="ECO:0000256" key="1">
    <source>
        <dbReference type="ARBA" id="ARBA00004370"/>
    </source>
</evidence>
<organism evidence="10 11">
    <name type="scientific">Elysia marginata</name>
    <dbReference type="NCBI Taxonomy" id="1093978"/>
    <lineage>
        <taxon>Eukaryota</taxon>
        <taxon>Metazoa</taxon>
        <taxon>Spiralia</taxon>
        <taxon>Lophotrochozoa</taxon>
        <taxon>Mollusca</taxon>
        <taxon>Gastropoda</taxon>
        <taxon>Heterobranchia</taxon>
        <taxon>Euthyneura</taxon>
        <taxon>Panpulmonata</taxon>
        <taxon>Sacoglossa</taxon>
        <taxon>Placobranchoidea</taxon>
        <taxon>Plakobranchidae</taxon>
        <taxon>Elysia</taxon>
    </lineage>
</organism>
<keyword evidence="8" id="KW-1133">Transmembrane helix</keyword>
<keyword evidence="3" id="KW-0677">Repeat</keyword>
<evidence type="ECO:0000256" key="2">
    <source>
        <dbReference type="ARBA" id="ARBA00022729"/>
    </source>
</evidence>
<feature type="region of interest" description="Disordered" evidence="7">
    <location>
        <begin position="198"/>
        <end position="221"/>
    </location>
</feature>
<dbReference type="GO" id="GO:0007156">
    <property type="term" value="P:homophilic cell adhesion via plasma membrane adhesion molecules"/>
    <property type="evidence" value="ECO:0007669"/>
    <property type="project" value="TreeGrafter"/>
</dbReference>
<evidence type="ECO:0000256" key="5">
    <source>
        <dbReference type="ARBA" id="ARBA00023157"/>
    </source>
</evidence>
<dbReference type="InterPro" id="IPR051427">
    <property type="entry name" value="Nectin/Nectin-like"/>
</dbReference>
<dbReference type="Gene3D" id="2.60.40.10">
    <property type="entry name" value="Immunoglobulins"/>
    <property type="match status" value="1"/>
</dbReference>
<feature type="compositionally biased region" description="Polar residues" evidence="7">
    <location>
        <begin position="200"/>
        <end position="214"/>
    </location>
</feature>
<accession>A0AAV4HCJ8</accession>
<evidence type="ECO:0000259" key="9">
    <source>
        <dbReference type="PROSITE" id="PS50835"/>
    </source>
</evidence>
<keyword evidence="2" id="KW-0732">Signal</keyword>
<dbReference type="Pfam" id="PF13927">
    <property type="entry name" value="Ig_3"/>
    <property type="match status" value="1"/>
</dbReference>
<dbReference type="InterPro" id="IPR013783">
    <property type="entry name" value="Ig-like_fold"/>
</dbReference>
<dbReference type="GO" id="GO:0007157">
    <property type="term" value="P:heterophilic cell-cell adhesion via plasma membrane cell adhesion molecules"/>
    <property type="evidence" value="ECO:0007669"/>
    <property type="project" value="TreeGrafter"/>
</dbReference>
<keyword evidence="8" id="KW-0812">Transmembrane</keyword>
<reference evidence="10 11" key="1">
    <citation type="journal article" date="2021" name="Elife">
        <title>Chloroplast acquisition without the gene transfer in kleptoplastic sea slugs, Plakobranchus ocellatus.</title>
        <authorList>
            <person name="Maeda T."/>
            <person name="Takahashi S."/>
            <person name="Yoshida T."/>
            <person name="Shimamura S."/>
            <person name="Takaki Y."/>
            <person name="Nagai Y."/>
            <person name="Toyoda A."/>
            <person name="Suzuki Y."/>
            <person name="Arimoto A."/>
            <person name="Ishii H."/>
            <person name="Satoh N."/>
            <person name="Nishiyama T."/>
            <person name="Hasebe M."/>
            <person name="Maruyama T."/>
            <person name="Minagawa J."/>
            <person name="Obokata J."/>
            <person name="Shigenobu S."/>
        </authorList>
    </citation>
    <scope>NUCLEOTIDE SEQUENCE [LARGE SCALE GENOMIC DNA]</scope>
</reference>
<name>A0AAV4HCJ8_9GAST</name>
<dbReference type="GO" id="GO:0005912">
    <property type="term" value="C:adherens junction"/>
    <property type="evidence" value="ECO:0007669"/>
    <property type="project" value="TreeGrafter"/>
</dbReference>
<dbReference type="InterPro" id="IPR007110">
    <property type="entry name" value="Ig-like_dom"/>
</dbReference>
<dbReference type="EMBL" id="BMAT01012571">
    <property type="protein sequence ID" value="GFR94773.1"/>
    <property type="molecule type" value="Genomic_DNA"/>
</dbReference>
<keyword evidence="4 8" id="KW-0472">Membrane</keyword>
<dbReference type="SUPFAM" id="SSF48726">
    <property type="entry name" value="Immunoglobulin"/>
    <property type="match status" value="1"/>
</dbReference>
<dbReference type="InterPro" id="IPR036179">
    <property type="entry name" value="Ig-like_dom_sf"/>
</dbReference>
<keyword evidence="5" id="KW-1015">Disulfide bond</keyword>
<feature type="region of interest" description="Disordered" evidence="7">
    <location>
        <begin position="267"/>
        <end position="351"/>
    </location>
</feature>
<dbReference type="Proteomes" id="UP000762676">
    <property type="component" value="Unassembled WGS sequence"/>
</dbReference>
<feature type="domain" description="Ig-like" evidence="9">
    <location>
        <begin position="1"/>
        <end position="63"/>
    </location>
</feature>
<protein>
    <recommendedName>
        <fullName evidence="9">Ig-like domain-containing protein</fullName>
    </recommendedName>
</protein>
<dbReference type="CDD" id="cd00096">
    <property type="entry name" value="Ig"/>
    <property type="match status" value="1"/>
</dbReference>